<dbReference type="EMBL" id="LR862152">
    <property type="protein sequence ID" value="CAD1834177.1"/>
    <property type="molecule type" value="Genomic_DNA"/>
</dbReference>
<dbReference type="AlphaFoldDB" id="A0A6V7PTP2"/>
<keyword evidence="1 2" id="KW-0175">Coiled coil</keyword>
<dbReference type="GO" id="GO:0055028">
    <property type="term" value="C:cortical microtubule"/>
    <property type="evidence" value="ECO:0007669"/>
    <property type="project" value="TreeGrafter"/>
</dbReference>
<feature type="compositionally biased region" description="Basic and acidic residues" evidence="3">
    <location>
        <begin position="478"/>
        <end position="489"/>
    </location>
</feature>
<feature type="region of interest" description="Disordered" evidence="3">
    <location>
        <begin position="180"/>
        <end position="259"/>
    </location>
</feature>
<feature type="compositionally biased region" description="Low complexity" evidence="3">
    <location>
        <begin position="225"/>
        <end position="240"/>
    </location>
</feature>
<dbReference type="PANTHER" id="PTHR31342:SF18">
    <property type="entry name" value="OS01G0651932 PROTEIN"/>
    <property type="match status" value="1"/>
</dbReference>
<proteinExistence type="predicted"/>
<evidence type="ECO:0000256" key="3">
    <source>
        <dbReference type="SAM" id="MobiDB-lite"/>
    </source>
</evidence>
<feature type="region of interest" description="Disordered" evidence="3">
    <location>
        <begin position="357"/>
        <end position="379"/>
    </location>
</feature>
<feature type="coiled-coil region" evidence="2">
    <location>
        <begin position="18"/>
        <end position="114"/>
    </location>
</feature>
<feature type="compositionally biased region" description="Basic and acidic residues" evidence="3">
    <location>
        <begin position="185"/>
        <end position="200"/>
    </location>
</feature>
<feature type="compositionally biased region" description="Low complexity" evidence="3">
    <location>
        <begin position="359"/>
        <end position="376"/>
    </location>
</feature>
<organism evidence="4">
    <name type="scientific">Ananas comosus var. bracteatus</name>
    <name type="common">red pineapple</name>
    <dbReference type="NCBI Taxonomy" id="296719"/>
    <lineage>
        <taxon>Eukaryota</taxon>
        <taxon>Viridiplantae</taxon>
        <taxon>Streptophyta</taxon>
        <taxon>Embryophyta</taxon>
        <taxon>Tracheophyta</taxon>
        <taxon>Spermatophyta</taxon>
        <taxon>Magnoliopsida</taxon>
        <taxon>Liliopsida</taxon>
        <taxon>Poales</taxon>
        <taxon>Bromeliaceae</taxon>
        <taxon>Bromelioideae</taxon>
        <taxon>Ananas</taxon>
    </lineage>
</organism>
<evidence type="ECO:0000313" key="4">
    <source>
        <dbReference type="EMBL" id="CAD1834177.1"/>
    </source>
</evidence>
<feature type="region of interest" description="Disordered" evidence="3">
    <location>
        <begin position="556"/>
        <end position="575"/>
    </location>
</feature>
<feature type="region of interest" description="Disordered" evidence="3">
    <location>
        <begin position="463"/>
        <end position="494"/>
    </location>
</feature>
<protein>
    <submittedName>
        <fullName evidence="4">Uncharacterized protein</fullName>
    </submittedName>
</protein>
<name>A0A6V7PTP2_ANACO</name>
<gene>
    <name evidence="4" type="ORF">CB5_LOCUS17388</name>
</gene>
<dbReference type="GO" id="GO:0072699">
    <property type="term" value="P:protein localization to cortical microtubule cytoskeleton"/>
    <property type="evidence" value="ECO:0007669"/>
    <property type="project" value="TreeGrafter"/>
</dbReference>
<sequence>MVAGGESGDRVQPRPPDVAELLRVVEELRERESRLRTQLLEQKLLKETVAIVPFLEREIAAKSAEIERSRERAGRLEAENAELRAEVEALRSGLRAEEEMRRGREEKLRAMEAEVGSCGGGFGAERGRFEKVLERSSEATDECSSSSSQMLFQGLIDASSNSNLLLNMRIAQIHRHFPQCGDSEASWHRSEGGDWRKRSDAASSLQQRRHHLRRAEPSSEADLVAADTSTSSSSSSSAAAPERDELGKGPGELRLPRRRLRRRRGIEVVGGGGAVRAPRARGGGVLPLAHAEGLAARKRAGAASDAASSSAASARDMIGEIENRSAHLLAIKTEVETQGDFVNFLIKEVEGPRSPTLRTWSLSSNGSTTSSRACGRAEGGRAARGGVRVLRSEEARAQAAAFRDEPRQPRSSALKKMQALLEKLEHGVYNLARVREGATNRYKGFQIPWEWMLDSGIISQLSEVSKEPKENGQVATEPSDKKGHRDLDAHQTSISETRYEIHEKSVLRAPGLSRWPEEEELMLQGVRFAFRVHQFAGGFDVETMRAFQELKDKASSFHTQSQSQHQQQKLICRAS</sequence>
<reference evidence="4" key="1">
    <citation type="submission" date="2020-07" db="EMBL/GenBank/DDBJ databases">
        <authorList>
            <person name="Lin J."/>
        </authorList>
    </citation>
    <scope>NUCLEOTIDE SEQUENCE</scope>
</reference>
<feature type="compositionally biased region" description="Low complexity" evidence="3">
    <location>
        <begin position="556"/>
        <end position="568"/>
    </location>
</feature>
<evidence type="ECO:0000256" key="1">
    <source>
        <dbReference type="ARBA" id="ARBA00023054"/>
    </source>
</evidence>
<evidence type="ECO:0000256" key="2">
    <source>
        <dbReference type="SAM" id="Coils"/>
    </source>
</evidence>
<dbReference type="InterPro" id="IPR040265">
    <property type="entry name" value="CHUP1/IPGA1-like"/>
</dbReference>
<dbReference type="PANTHER" id="PTHR31342">
    <property type="entry name" value="PROTEIN CHUP1, CHLOROPLASTIC"/>
    <property type="match status" value="1"/>
</dbReference>
<accession>A0A6V7PTP2</accession>